<accession>A0A6A5XQF0</accession>
<sequence>MERQRTFQRLKKRCVELIQATSSFAQRPNTRTEVVQSLTALLHELQEVTAQPNALDEKLAEFVFVPISQVLRLSQRVPVRALELSLGCISILLQNGWKGNLSQDLFSQLLILFTFLANPSSAHNGIPETSEELQVAAFQCMAELITEMSRSLKGREYLTDTSNIPSLSKAVLLMVDSLAEASSNDVKLQALCAIEAVTEGVSDQDALASFVPRLLSSLTKVLTPSSTNRSSFRVIVRGLNSFSLILLKVLSDGEVGQLPSEVPSAKESTDKVMRTTSWLHATANQIKIALANVYKLKHHSKEEVRHALLGLCFRVLQDCRKSLADCSSMTIEIVISLAGRGDRNSTAEKDLRLLLSSDTRFCSLLRESLYGWVISLPRLMQSSDDSARRQIMHQISTALRLLNDEGVDTTIIDDILAENLRGSFASILKDASGAIQVVDTASATNIDTSLVLGSVRPSSFDVLELRFKSQDDMMTEYKVLLQRLAQTKSANTVARDLVNAIYSENQETQLASFWLSVNLVKEILKHDTALDEFLSFGTPSIQSELLDEMYSFSISNLSSSDIDADWRLQALSLEVLALQAERYGDEFQAELIDALYPVLHLLGTTNPRLRNHAIVCLNIIAKSSGYTSARELIIANVDYVVNAVGLKLNYHDISPQAPQVLLMAMRLCGPSLLPYLDDLVGSIFSALERYHGYPKLVELLFSTLKVMAEEGVKSPQLMLTENEHKPVSSGRKPRSMLDTIHLIKAAKENSTQEDEEHESRMEASFPRRPWKEMLEKKTGDGGDKDADDEEEDEPEEENAVQPVADAPVPAPETFNILLKISELTQYYLTSPSPSLRTSLLSLLHTTIPALAKHENSFLPLINTLWPVLVPRLDDPEAYIISGALDIMALLCTYAGDFMKSRIQDIWNTVRQLHRRVNSRQKGMDRATTKTPLASLNLNNPHDTSAVVKGRDGALDSFRPELYTDTPNRMIRGSLIRFLSSVAQHVAVQEEFFDDIVDMLDPVLDRIEVREALDSRNPDAVWLRTRMKEIQLPARNQPKGISAVQEKSEIRLPQGRPEWQFISF</sequence>
<dbReference type="EMBL" id="ML978069">
    <property type="protein sequence ID" value="KAF2015392.1"/>
    <property type="molecule type" value="Genomic_DNA"/>
</dbReference>
<dbReference type="RefSeq" id="XP_033383731.1">
    <property type="nucleotide sequence ID" value="XM_033525081.1"/>
</dbReference>
<reference evidence="4" key="1">
    <citation type="journal article" date="2020" name="Stud. Mycol.">
        <title>101 Dothideomycetes genomes: a test case for predicting lifestyles and emergence of pathogens.</title>
        <authorList>
            <person name="Haridas S."/>
            <person name="Albert R."/>
            <person name="Binder M."/>
            <person name="Bloem J."/>
            <person name="Labutti K."/>
            <person name="Salamov A."/>
            <person name="Andreopoulos B."/>
            <person name="Baker S."/>
            <person name="Barry K."/>
            <person name="Bills G."/>
            <person name="Bluhm B."/>
            <person name="Cannon C."/>
            <person name="Castanera R."/>
            <person name="Culley D."/>
            <person name="Daum C."/>
            <person name="Ezra D."/>
            <person name="Gonzalez J."/>
            <person name="Henrissat B."/>
            <person name="Kuo A."/>
            <person name="Liang C."/>
            <person name="Lipzen A."/>
            <person name="Lutzoni F."/>
            <person name="Magnuson J."/>
            <person name="Mondo S."/>
            <person name="Nolan M."/>
            <person name="Ohm R."/>
            <person name="Pangilinan J."/>
            <person name="Park H.-J."/>
            <person name="Ramirez L."/>
            <person name="Alfaro M."/>
            <person name="Sun H."/>
            <person name="Tritt A."/>
            <person name="Yoshinaga Y."/>
            <person name="Zwiers L.-H."/>
            <person name="Turgeon B."/>
            <person name="Goodwin S."/>
            <person name="Spatafora J."/>
            <person name="Crous P."/>
            <person name="Grigoriev I."/>
        </authorList>
    </citation>
    <scope>NUCLEOTIDE SEQUENCE</scope>
    <source>
        <strain evidence="4">CBS 175.79</strain>
    </source>
</reference>
<keyword evidence="5" id="KW-1185">Reference proteome</keyword>
<name>A0A6A5XQF0_9PLEO</name>
<dbReference type="PANTHER" id="PTHR18460">
    <property type="entry name" value="TEL2 INTERACTING PROTEIN 1 TTI1 FAMILY MEMBER"/>
    <property type="match status" value="1"/>
</dbReference>
<feature type="domain" description="TTI1 N-terminal TPR" evidence="2">
    <location>
        <begin position="7"/>
        <end position="339"/>
    </location>
</feature>
<dbReference type="InterPro" id="IPR016024">
    <property type="entry name" value="ARM-type_fold"/>
</dbReference>
<dbReference type="SUPFAM" id="SSF48371">
    <property type="entry name" value="ARM repeat"/>
    <property type="match status" value="1"/>
</dbReference>
<dbReference type="PANTHER" id="PTHR18460:SF3">
    <property type="entry name" value="TELO2-INTERACTING PROTEIN 1 HOMOLOG"/>
    <property type="match status" value="1"/>
</dbReference>
<dbReference type="Pfam" id="PF24173">
    <property type="entry name" value="TPR_TTI1_N"/>
    <property type="match status" value="1"/>
</dbReference>
<dbReference type="InterPro" id="IPR052587">
    <property type="entry name" value="TELO2-interacting_protein_1"/>
</dbReference>
<evidence type="ECO:0000313" key="5">
    <source>
        <dbReference type="Proteomes" id="UP000799778"/>
    </source>
</evidence>
<evidence type="ECO:0000256" key="1">
    <source>
        <dbReference type="SAM" id="MobiDB-lite"/>
    </source>
</evidence>
<dbReference type="Gene3D" id="1.25.10.10">
    <property type="entry name" value="Leucine-rich Repeat Variant"/>
    <property type="match status" value="1"/>
</dbReference>
<evidence type="ECO:0000313" key="4">
    <source>
        <dbReference type="EMBL" id="KAF2015392.1"/>
    </source>
</evidence>
<dbReference type="Pfam" id="PF21547">
    <property type="entry name" value="TTI1"/>
    <property type="match status" value="1"/>
</dbReference>
<dbReference type="Pfam" id="PF24181">
    <property type="entry name" value="TPR_TTI1_C"/>
    <property type="match status" value="1"/>
</dbReference>
<evidence type="ECO:0000259" key="3">
    <source>
        <dbReference type="Pfam" id="PF24181"/>
    </source>
</evidence>
<gene>
    <name evidence="4" type="ORF">BU24DRAFT_390713</name>
</gene>
<feature type="region of interest" description="Disordered" evidence="1">
    <location>
        <begin position="746"/>
        <end position="807"/>
    </location>
</feature>
<feature type="compositionally biased region" description="Acidic residues" evidence="1">
    <location>
        <begin position="785"/>
        <end position="798"/>
    </location>
</feature>
<organism evidence="4 5">
    <name type="scientific">Aaosphaeria arxii CBS 175.79</name>
    <dbReference type="NCBI Taxonomy" id="1450172"/>
    <lineage>
        <taxon>Eukaryota</taxon>
        <taxon>Fungi</taxon>
        <taxon>Dikarya</taxon>
        <taxon>Ascomycota</taxon>
        <taxon>Pezizomycotina</taxon>
        <taxon>Dothideomycetes</taxon>
        <taxon>Pleosporomycetidae</taxon>
        <taxon>Pleosporales</taxon>
        <taxon>Pleosporales incertae sedis</taxon>
        <taxon>Aaosphaeria</taxon>
    </lineage>
</organism>
<dbReference type="InterPro" id="IPR057566">
    <property type="entry name" value="TPR_TTI1_N"/>
</dbReference>
<dbReference type="OrthoDB" id="49511at2759"/>
<dbReference type="GeneID" id="54282478"/>
<dbReference type="GO" id="GO:0005737">
    <property type="term" value="C:cytoplasm"/>
    <property type="evidence" value="ECO:0007669"/>
    <property type="project" value="TreeGrafter"/>
</dbReference>
<dbReference type="InterPro" id="IPR049362">
    <property type="entry name" value="TTI1_rpt"/>
</dbReference>
<evidence type="ECO:0000259" key="2">
    <source>
        <dbReference type="Pfam" id="PF24173"/>
    </source>
</evidence>
<protein>
    <submittedName>
        <fullName evidence="4">HEAT repeat protein-like protein</fullName>
    </submittedName>
</protein>
<dbReference type="InterPro" id="IPR011989">
    <property type="entry name" value="ARM-like"/>
</dbReference>
<feature type="domain" description="TTI1 C-terminal TPR" evidence="3">
    <location>
        <begin position="747"/>
        <end position="912"/>
    </location>
</feature>
<proteinExistence type="predicted"/>
<feature type="compositionally biased region" description="Basic and acidic residues" evidence="1">
    <location>
        <begin position="769"/>
        <end position="784"/>
    </location>
</feature>
<dbReference type="InterPro" id="IPR057567">
    <property type="entry name" value="TPR_TTI1_C"/>
</dbReference>
<dbReference type="AlphaFoldDB" id="A0A6A5XQF0"/>
<dbReference type="Proteomes" id="UP000799778">
    <property type="component" value="Unassembled WGS sequence"/>
</dbReference>